<keyword evidence="1" id="KW-1133">Transmembrane helix</keyword>
<evidence type="ECO:0000313" key="2">
    <source>
        <dbReference type="EMBL" id="SEA35373.1"/>
    </source>
</evidence>
<dbReference type="EMBL" id="FNQT01000006">
    <property type="protein sequence ID" value="SEA35373.1"/>
    <property type="molecule type" value="Genomic_DNA"/>
</dbReference>
<feature type="transmembrane region" description="Helical" evidence="1">
    <location>
        <begin position="80"/>
        <end position="102"/>
    </location>
</feature>
<gene>
    <name evidence="2" type="ORF">SAMN04488065_2784</name>
</gene>
<dbReference type="RefSeq" id="WP_092635838.1">
    <property type="nucleotide sequence ID" value="NZ_FNQT01000006.1"/>
</dbReference>
<reference evidence="2 3" key="1">
    <citation type="submission" date="2016-10" db="EMBL/GenBank/DDBJ databases">
        <authorList>
            <person name="de Groot N.N."/>
        </authorList>
    </citation>
    <scope>NUCLEOTIDE SEQUENCE [LARGE SCALE GENOMIC DNA]</scope>
    <source>
        <strain evidence="2 3">CGMCC 1.8712</strain>
    </source>
</reference>
<dbReference type="InterPro" id="IPR043941">
    <property type="entry name" value="EMC6-arch"/>
</dbReference>
<dbReference type="OrthoDB" id="50040at2157"/>
<organism evidence="2 3">
    <name type="scientific">Haloplanus vescus</name>
    <dbReference type="NCBI Taxonomy" id="555874"/>
    <lineage>
        <taxon>Archaea</taxon>
        <taxon>Methanobacteriati</taxon>
        <taxon>Methanobacteriota</taxon>
        <taxon>Stenosarchaea group</taxon>
        <taxon>Halobacteria</taxon>
        <taxon>Halobacteriales</taxon>
        <taxon>Haloferacaceae</taxon>
        <taxon>Haloplanus</taxon>
    </lineage>
</organism>
<sequence>MATETQTGLTGHVRGVTVTTLACLGGVAAALAAAVVVGTSAAAATDTQTLLPVVAAVAIQYPILKAIGVDTGDFGAKDHLYVGFMTFALWFITYAILLTTGATL</sequence>
<proteinExistence type="predicted"/>
<accession>A0A1H4AH56</accession>
<dbReference type="Pfam" id="PF19094">
    <property type="entry name" value="EMC6_arch"/>
    <property type="match status" value="1"/>
</dbReference>
<evidence type="ECO:0000313" key="3">
    <source>
        <dbReference type="Proteomes" id="UP000236755"/>
    </source>
</evidence>
<dbReference type="AlphaFoldDB" id="A0A1H4AH56"/>
<dbReference type="Proteomes" id="UP000236755">
    <property type="component" value="Unassembled WGS sequence"/>
</dbReference>
<dbReference type="STRING" id="555874.SAMN04488065_2784"/>
<keyword evidence="3" id="KW-1185">Reference proteome</keyword>
<feature type="transmembrane region" description="Helical" evidence="1">
    <location>
        <begin position="21"/>
        <end position="44"/>
    </location>
</feature>
<keyword evidence="1" id="KW-0472">Membrane</keyword>
<evidence type="ECO:0000256" key="1">
    <source>
        <dbReference type="SAM" id="Phobius"/>
    </source>
</evidence>
<protein>
    <submittedName>
        <fullName evidence="2">Uncharacterized protein</fullName>
    </submittedName>
</protein>
<keyword evidence="1" id="KW-0812">Transmembrane</keyword>
<feature type="transmembrane region" description="Helical" evidence="1">
    <location>
        <begin position="50"/>
        <end position="68"/>
    </location>
</feature>
<name>A0A1H4AH56_9EURY</name>